<dbReference type="PANTHER" id="PTHR33237:SF39">
    <property type="match status" value="1"/>
</dbReference>
<evidence type="ECO:0000313" key="1">
    <source>
        <dbReference type="EMBL" id="KAK1420709.1"/>
    </source>
</evidence>
<proteinExistence type="predicted"/>
<comment type="caution">
    <text evidence="1">The sequence shown here is derived from an EMBL/GenBank/DDBJ whole genome shotgun (WGS) entry which is preliminary data.</text>
</comment>
<dbReference type="EMBL" id="JAUHHV010000006">
    <property type="protein sequence ID" value="KAK1420709.1"/>
    <property type="molecule type" value="Genomic_DNA"/>
</dbReference>
<dbReference type="AlphaFoldDB" id="A0AAD8NTM8"/>
<reference evidence="1" key="1">
    <citation type="journal article" date="2023" name="bioRxiv">
        <title>Improved chromosome-level genome assembly for marigold (Tagetes erecta).</title>
        <authorList>
            <person name="Jiang F."/>
            <person name="Yuan L."/>
            <person name="Wang S."/>
            <person name="Wang H."/>
            <person name="Xu D."/>
            <person name="Wang A."/>
            <person name="Fan W."/>
        </authorList>
    </citation>
    <scope>NUCLEOTIDE SEQUENCE</scope>
    <source>
        <strain evidence="1">WSJ</strain>
        <tissue evidence="1">Leaf</tissue>
    </source>
</reference>
<accession>A0AAD8NTM8</accession>
<organism evidence="1 2">
    <name type="scientific">Tagetes erecta</name>
    <name type="common">African marigold</name>
    <dbReference type="NCBI Taxonomy" id="13708"/>
    <lineage>
        <taxon>Eukaryota</taxon>
        <taxon>Viridiplantae</taxon>
        <taxon>Streptophyta</taxon>
        <taxon>Embryophyta</taxon>
        <taxon>Tracheophyta</taxon>
        <taxon>Spermatophyta</taxon>
        <taxon>Magnoliopsida</taxon>
        <taxon>eudicotyledons</taxon>
        <taxon>Gunneridae</taxon>
        <taxon>Pentapetalae</taxon>
        <taxon>asterids</taxon>
        <taxon>campanulids</taxon>
        <taxon>Asterales</taxon>
        <taxon>Asteraceae</taxon>
        <taxon>Asteroideae</taxon>
        <taxon>Heliantheae alliance</taxon>
        <taxon>Tageteae</taxon>
        <taxon>Tagetes</taxon>
    </lineage>
</organism>
<dbReference type="PANTHER" id="PTHR33237">
    <property type="entry name" value="F2P16.13 PROTEIN-RELATED"/>
    <property type="match status" value="1"/>
</dbReference>
<evidence type="ECO:0000313" key="2">
    <source>
        <dbReference type="Proteomes" id="UP001229421"/>
    </source>
</evidence>
<sequence>MTELEFHITKKWKEKGKLLRSIILNNKLFRFKFKLFTAAADHDHKVHNNADHAQAHACIEEIGNKPVSSVFCKPGLMLPSLVRVPSSGFKKIGRVVSMRKHQGKLEDEGGSLELCKKRIMMGKKCRPLNVSGVLRYDNNGVLQPEDLLFSPLNHSF</sequence>
<keyword evidence="2" id="KW-1185">Reference proteome</keyword>
<name>A0AAD8NTM8_TARER</name>
<protein>
    <submittedName>
        <fullName evidence="1">Uncharacterized protein</fullName>
    </submittedName>
</protein>
<dbReference type="Proteomes" id="UP001229421">
    <property type="component" value="Unassembled WGS sequence"/>
</dbReference>
<gene>
    <name evidence="1" type="ORF">QVD17_22527</name>
</gene>